<dbReference type="PANTHER" id="PTHR16128:SF5">
    <property type="entry name" value="FAD_NAD(P)-BINDING OXIDOREDUCTASE FAMILY PROTEIN"/>
    <property type="match status" value="1"/>
</dbReference>
<organism evidence="2 3">
    <name type="scientific">Micromonospora aurantiaca</name>
    <name type="common">nom. illeg.</name>
    <dbReference type="NCBI Taxonomy" id="47850"/>
    <lineage>
        <taxon>Bacteria</taxon>
        <taxon>Bacillati</taxon>
        <taxon>Actinomycetota</taxon>
        <taxon>Actinomycetes</taxon>
        <taxon>Micromonosporales</taxon>
        <taxon>Micromonosporaceae</taxon>
        <taxon>Micromonospora</taxon>
    </lineage>
</organism>
<gene>
    <name evidence="2" type="ORF">F6X54_11315</name>
</gene>
<feature type="domain" description="Amine oxidase" evidence="1">
    <location>
        <begin position="117"/>
        <end position="327"/>
    </location>
</feature>
<evidence type="ECO:0000313" key="3">
    <source>
        <dbReference type="Proteomes" id="UP000471364"/>
    </source>
</evidence>
<sequence>MYHYPRPGGFMPPAAYDQLVTAERAGVVVVGAGIAGVACATELARAGVPVRVRERARVTGGRMASKRFDGRPADLGAAYFTVDDPDFAVVVDRWRAAGLAREWTDTLVAYGPGGREQVTGPMRWAAPRGLRSLVEQLAGDLPVTHDRLVMSVEPGLRVDGTEAEAVVLAMPGPQAALLLDPALAEATRAVAAQRWSPALSGVLHFPARRWTDFRGAFVNGHPVLSLVCDDGDRRGDGAPVLVAHTTAEFAAGHLLQPTAARPAIEQAVRDLLGLPEPAVSAHVHRWTYASPAAHAGSATFHLDDDGIGLAGDAFGRPRVQTAWRSGRDLGRALAARLG</sequence>
<dbReference type="InterPro" id="IPR002937">
    <property type="entry name" value="Amino_oxidase"/>
</dbReference>
<evidence type="ECO:0000313" key="2">
    <source>
        <dbReference type="EMBL" id="KAB1116534.1"/>
    </source>
</evidence>
<dbReference type="EMBL" id="WAAR01000040">
    <property type="protein sequence ID" value="KAB1116534.1"/>
    <property type="molecule type" value="Genomic_DNA"/>
</dbReference>
<dbReference type="Gene3D" id="3.90.660.10">
    <property type="match status" value="1"/>
</dbReference>
<dbReference type="SUPFAM" id="SSF51905">
    <property type="entry name" value="FAD/NAD(P)-binding domain"/>
    <property type="match status" value="1"/>
</dbReference>
<dbReference type="Pfam" id="PF01593">
    <property type="entry name" value="Amino_oxidase"/>
    <property type="match status" value="1"/>
</dbReference>
<protein>
    <submittedName>
        <fullName evidence="2">NAD(P)-binding protein</fullName>
    </submittedName>
</protein>
<dbReference type="PANTHER" id="PTHR16128">
    <property type="entry name" value="FAD/NAD(P)-BINDING OXIDOREDUCTASE FAMILY PROTEIN"/>
    <property type="match status" value="1"/>
</dbReference>
<dbReference type="Gene3D" id="3.50.50.60">
    <property type="entry name" value="FAD/NAD(P)-binding domain"/>
    <property type="match status" value="1"/>
</dbReference>
<reference evidence="2 3" key="1">
    <citation type="submission" date="2019-09" db="EMBL/GenBank/DDBJ databases">
        <title>High taxonomic diversity of Micromonospora strains isolated from Medicago sativa nodules in different geographical locations.</title>
        <authorList>
            <person name="Martinez-Hidalgo P."/>
            <person name="Flores-Felix J.D."/>
            <person name="Velazquez E."/>
            <person name="Brau L."/>
            <person name="Trujillo M.E."/>
            <person name="Martinez-Molina E."/>
        </authorList>
    </citation>
    <scope>NUCLEOTIDE SEQUENCE [LARGE SCALE GENOMIC DNA]</scope>
    <source>
        <strain evidence="2 3">ALFB5</strain>
    </source>
</reference>
<evidence type="ECO:0000259" key="1">
    <source>
        <dbReference type="Pfam" id="PF01593"/>
    </source>
</evidence>
<dbReference type="Pfam" id="PF13450">
    <property type="entry name" value="NAD_binding_8"/>
    <property type="match status" value="1"/>
</dbReference>
<keyword evidence="3" id="KW-1185">Reference proteome</keyword>
<comment type="caution">
    <text evidence="2">The sequence shown here is derived from an EMBL/GenBank/DDBJ whole genome shotgun (WGS) entry which is preliminary data.</text>
</comment>
<name>A0ABQ6UI72_9ACTN</name>
<proteinExistence type="predicted"/>
<dbReference type="Proteomes" id="UP000471364">
    <property type="component" value="Unassembled WGS sequence"/>
</dbReference>
<accession>A0ABQ6UI72</accession>
<dbReference type="InterPro" id="IPR036188">
    <property type="entry name" value="FAD/NAD-bd_sf"/>
</dbReference>